<dbReference type="EMBL" id="OV725077">
    <property type="protein sequence ID" value="CAH1388826.1"/>
    <property type="molecule type" value="Genomic_DNA"/>
</dbReference>
<organism evidence="1 2">
    <name type="scientific">Nezara viridula</name>
    <name type="common">Southern green stink bug</name>
    <name type="synonym">Cimex viridulus</name>
    <dbReference type="NCBI Taxonomy" id="85310"/>
    <lineage>
        <taxon>Eukaryota</taxon>
        <taxon>Metazoa</taxon>
        <taxon>Ecdysozoa</taxon>
        <taxon>Arthropoda</taxon>
        <taxon>Hexapoda</taxon>
        <taxon>Insecta</taxon>
        <taxon>Pterygota</taxon>
        <taxon>Neoptera</taxon>
        <taxon>Paraneoptera</taxon>
        <taxon>Hemiptera</taxon>
        <taxon>Heteroptera</taxon>
        <taxon>Panheteroptera</taxon>
        <taxon>Pentatomomorpha</taxon>
        <taxon>Pentatomoidea</taxon>
        <taxon>Pentatomidae</taxon>
        <taxon>Pentatominae</taxon>
        <taxon>Nezara</taxon>
    </lineage>
</organism>
<sequence length="84" mass="9393">MKTVAGDVPTSWMNQVTSRLHAFRSPGPRNYPALTVGEYGPLAILRQGYLYLFIFIIRLNHNPAHARPPLGIRLSNKATKIGHL</sequence>
<keyword evidence="2" id="KW-1185">Reference proteome</keyword>
<evidence type="ECO:0000313" key="1">
    <source>
        <dbReference type="EMBL" id="CAH1388826.1"/>
    </source>
</evidence>
<proteinExistence type="predicted"/>
<dbReference type="Proteomes" id="UP001152798">
    <property type="component" value="Chromosome 1"/>
</dbReference>
<reference evidence="1" key="1">
    <citation type="submission" date="2022-01" db="EMBL/GenBank/DDBJ databases">
        <authorList>
            <person name="King R."/>
        </authorList>
    </citation>
    <scope>NUCLEOTIDE SEQUENCE</scope>
</reference>
<accession>A0A9P0DZ77</accession>
<protein>
    <submittedName>
        <fullName evidence="1">Uncharacterized protein</fullName>
    </submittedName>
</protein>
<dbReference type="AlphaFoldDB" id="A0A9P0DZ77"/>
<gene>
    <name evidence="1" type="ORF">NEZAVI_LOCUS359</name>
</gene>
<name>A0A9P0DZ77_NEZVI</name>
<evidence type="ECO:0000313" key="2">
    <source>
        <dbReference type="Proteomes" id="UP001152798"/>
    </source>
</evidence>